<evidence type="ECO:0008006" key="3">
    <source>
        <dbReference type="Google" id="ProtNLM"/>
    </source>
</evidence>
<dbReference type="EMBL" id="NEXE01000118">
    <property type="protein sequence ID" value="PSN88545.1"/>
    <property type="molecule type" value="Genomic_DNA"/>
</dbReference>
<dbReference type="Proteomes" id="UP000240322">
    <property type="component" value="Unassembled WGS sequence"/>
</dbReference>
<dbReference type="InterPro" id="IPR036249">
    <property type="entry name" value="Thioredoxin-like_sf"/>
</dbReference>
<dbReference type="SUPFAM" id="SSF52833">
    <property type="entry name" value="Thioredoxin-like"/>
    <property type="match status" value="1"/>
</dbReference>
<name>A0A2R6AQE2_9ARCH</name>
<comment type="caution">
    <text evidence="1">The sequence shown here is derived from an EMBL/GenBank/DDBJ whole genome shotgun (WGS) entry which is preliminary data.</text>
</comment>
<sequence length="230" mass="26115">MVIQPMARVSLPSVVVVHYVDPVCPWGLGVERVVDELKGIYRDRLGVEYRVCVAVDDIDQWMQRYGFDSKSIVDFHKKISSLMGVSFDPEFIFKIGLNTSRPACRALKAAQRQDELKASKYFRRMLKAFLIDVRPYNQDNIFAIAREAGLDDQKLSRDVNSKSVEEELNKDMEEREKIGASFQDIVISTAEGRSERVSGIFQVDSIVEIIDRLLPGLHKYTQGARLGVGQ</sequence>
<dbReference type="AlphaFoldDB" id="A0A2R6AQE2"/>
<reference evidence="1 2" key="1">
    <citation type="submission" date="2017-04" db="EMBL/GenBank/DDBJ databases">
        <title>Novel microbial lineages endemic to geothermal iron-oxide mats fill important gaps in the evolutionary history of Archaea.</title>
        <authorList>
            <person name="Jay Z.J."/>
            <person name="Beam J.P."/>
            <person name="Dlakic M."/>
            <person name="Rusch D.B."/>
            <person name="Kozubal M.A."/>
            <person name="Inskeep W.P."/>
        </authorList>
    </citation>
    <scope>NUCLEOTIDE SEQUENCE [LARGE SCALE GENOMIC DNA]</scope>
    <source>
        <strain evidence="1">OSP_D</strain>
    </source>
</reference>
<dbReference type="PANTHER" id="PTHR13887">
    <property type="entry name" value="GLUTATHIONE S-TRANSFERASE KAPPA"/>
    <property type="match status" value="1"/>
</dbReference>
<organism evidence="1 2">
    <name type="scientific">Candidatus Marsarchaeota G2 archaeon OSP_D</name>
    <dbReference type="NCBI Taxonomy" id="1978157"/>
    <lineage>
        <taxon>Archaea</taxon>
        <taxon>Candidatus Marsarchaeota</taxon>
        <taxon>Candidatus Marsarchaeota group 2</taxon>
    </lineage>
</organism>
<dbReference type="Pfam" id="PF13743">
    <property type="entry name" value="Thioredoxin_5"/>
    <property type="match status" value="1"/>
</dbReference>
<proteinExistence type="predicted"/>
<evidence type="ECO:0000313" key="1">
    <source>
        <dbReference type="EMBL" id="PSN88545.1"/>
    </source>
</evidence>
<dbReference type="PANTHER" id="PTHR13887:SF54">
    <property type="entry name" value="DSBA FAMILY PROTEIN"/>
    <property type="match status" value="1"/>
</dbReference>
<evidence type="ECO:0000313" key="2">
    <source>
        <dbReference type="Proteomes" id="UP000240322"/>
    </source>
</evidence>
<accession>A0A2R6AQE2</accession>
<gene>
    <name evidence="1" type="ORF">B9Q03_09225</name>
</gene>
<protein>
    <recommendedName>
        <fullName evidence="3">DSBA-like thioredoxin domain-containing protein</fullName>
    </recommendedName>
</protein>
<dbReference type="Gene3D" id="3.40.30.10">
    <property type="entry name" value="Glutaredoxin"/>
    <property type="match status" value="1"/>
</dbReference>